<organism evidence="2 3">
    <name type="scientific">Paspalum notatum var. saurae</name>
    <dbReference type="NCBI Taxonomy" id="547442"/>
    <lineage>
        <taxon>Eukaryota</taxon>
        <taxon>Viridiplantae</taxon>
        <taxon>Streptophyta</taxon>
        <taxon>Embryophyta</taxon>
        <taxon>Tracheophyta</taxon>
        <taxon>Spermatophyta</taxon>
        <taxon>Magnoliopsida</taxon>
        <taxon>Liliopsida</taxon>
        <taxon>Poales</taxon>
        <taxon>Poaceae</taxon>
        <taxon>PACMAD clade</taxon>
        <taxon>Panicoideae</taxon>
        <taxon>Andropogonodae</taxon>
        <taxon>Paspaleae</taxon>
        <taxon>Paspalinae</taxon>
        <taxon>Paspalum</taxon>
    </lineage>
</organism>
<evidence type="ECO:0000313" key="2">
    <source>
        <dbReference type="EMBL" id="WVZ97142.1"/>
    </source>
</evidence>
<dbReference type="InterPro" id="IPR013103">
    <property type="entry name" value="RVT_2"/>
</dbReference>
<dbReference type="Proteomes" id="UP001341281">
    <property type="component" value="Chromosome 10"/>
</dbReference>
<evidence type="ECO:0000259" key="1">
    <source>
        <dbReference type="Pfam" id="PF07727"/>
    </source>
</evidence>
<feature type="domain" description="Reverse transcriptase Ty1/copia-type" evidence="1">
    <location>
        <begin position="27"/>
        <end position="134"/>
    </location>
</feature>
<proteinExistence type="predicted"/>
<name>A0AAQ3UVV0_PASNO</name>
<dbReference type="Pfam" id="PF07727">
    <property type="entry name" value="RVT_2"/>
    <property type="match status" value="1"/>
</dbReference>
<sequence>MLPFFRTILRIWFLAPHMLMLSLLNGYHYKARWVLRGFTQHPGIDYDETFSPVVKPATVRTSIHQLDVKNTFLHGTLPETVYYEQPSDFVDISCPRLVCRWNRSLYGLKQAPSAWYSRFASHLLSLGFQEAKSDTSLAQTQSTSYTSRLHHGCLVVRICHEGSRRASSLMEDCFYLNISTCWMSWNVLVCQIVSLVRRQLTPIRSFQQLADATDFRSLVGALQYLTFTQPDISYAVQ</sequence>
<gene>
    <name evidence="2" type="ORF">U9M48_042697</name>
</gene>
<keyword evidence="3" id="KW-1185">Reference proteome</keyword>
<dbReference type="EMBL" id="CP144754">
    <property type="protein sequence ID" value="WVZ97142.1"/>
    <property type="molecule type" value="Genomic_DNA"/>
</dbReference>
<accession>A0AAQ3UVV0</accession>
<protein>
    <recommendedName>
        <fullName evidence="1">Reverse transcriptase Ty1/copia-type domain-containing protein</fullName>
    </recommendedName>
</protein>
<evidence type="ECO:0000313" key="3">
    <source>
        <dbReference type="Proteomes" id="UP001341281"/>
    </source>
</evidence>
<reference evidence="2 3" key="1">
    <citation type="submission" date="2024-02" db="EMBL/GenBank/DDBJ databases">
        <title>High-quality chromosome-scale genome assembly of Pensacola bahiagrass (Paspalum notatum Flugge var. saurae).</title>
        <authorList>
            <person name="Vega J.M."/>
            <person name="Podio M."/>
            <person name="Orjuela J."/>
            <person name="Siena L.A."/>
            <person name="Pessino S.C."/>
            <person name="Combes M.C."/>
            <person name="Mariac C."/>
            <person name="Albertini E."/>
            <person name="Pupilli F."/>
            <person name="Ortiz J.P.A."/>
            <person name="Leblanc O."/>
        </authorList>
    </citation>
    <scope>NUCLEOTIDE SEQUENCE [LARGE SCALE GENOMIC DNA]</scope>
    <source>
        <strain evidence="2">R1</strain>
        <tissue evidence="2">Leaf</tissue>
    </source>
</reference>
<dbReference type="AlphaFoldDB" id="A0AAQ3UVV0"/>